<reference evidence="9 10" key="1">
    <citation type="submission" date="2020-08" db="EMBL/GenBank/DDBJ databases">
        <authorList>
            <person name="Seo M.-J."/>
        </authorList>
    </citation>
    <scope>NUCLEOTIDE SEQUENCE [LARGE SCALE GENOMIC DNA]</scope>
    <source>
        <strain evidence="9 10">KIGAM211</strain>
    </source>
</reference>
<dbReference type="PANTHER" id="PTHR31566:SF0">
    <property type="entry name" value="CYTOCHROME C BIOGENESIS PROTEIN CCS1, CHLOROPLASTIC"/>
    <property type="match status" value="1"/>
</dbReference>
<dbReference type="GO" id="GO:0016020">
    <property type="term" value="C:membrane"/>
    <property type="evidence" value="ECO:0007669"/>
    <property type="project" value="UniProtKB-SubCell"/>
</dbReference>
<feature type="transmembrane region" description="Helical" evidence="7">
    <location>
        <begin position="111"/>
        <end position="133"/>
    </location>
</feature>
<dbReference type="PANTHER" id="PTHR31566">
    <property type="entry name" value="CYTOCHROME C BIOGENESIS PROTEIN CCS1, CHLOROPLASTIC"/>
    <property type="match status" value="1"/>
</dbReference>
<evidence type="ECO:0000256" key="4">
    <source>
        <dbReference type="ARBA" id="ARBA00022989"/>
    </source>
</evidence>
<accession>A0A7X0RHX7</accession>
<proteinExistence type="predicted"/>
<keyword evidence="5 7" id="KW-0472">Membrane</keyword>
<dbReference type="AlphaFoldDB" id="A0A7X0RHX7"/>
<evidence type="ECO:0000256" key="3">
    <source>
        <dbReference type="ARBA" id="ARBA00022748"/>
    </source>
</evidence>
<evidence type="ECO:0000256" key="6">
    <source>
        <dbReference type="SAM" id="MobiDB-lite"/>
    </source>
</evidence>
<keyword evidence="10" id="KW-1185">Reference proteome</keyword>
<feature type="transmembrane region" description="Helical" evidence="7">
    <location>
        <begin position="57"/>
        <end position="74"/>
    </location>
</feature>
<dbReference type="RefSeq" id="WP_185252548.1">
    <property type="nucleotide sequence ID" value="NZ_JACKXE010000001.1"/>
</dbReference>
<dbReference type="GO" id="GO:0017004">
    <property type="term" value="P:cytochrome complex assembly"/>
    <property type="evidence" value="ECO:0007669"/>
    <property type="project" value="UniProtKB-KW"/>
</dbReference>
<gene>
    <name evidence="9" type="ORF">H5V45_08625</name>
</gene>
<evidence type="ECO:0000313" key="10">
    <source>
        <dbReference type="Proteomes" id="UP000523955"/>
    </source>
</evidence>
<feature type="transmembrane region" description="Helical" evidence="7">
    <location>
        <begin position="475"/>
        <end position="493"/>
    </location>
</feature>
<evidence type="ECO:0000256" key="7">
    <source>
        <dbReference type="SAM" id="Phobius"/>
    </source>
</evidence>
<dbReference type="Pfam" id="PF05140">
    <property type="entry name" value="ResB"/>
    <property type="match status" value="1"/>
</dbReference>
<evidence type="ECO:0000259" key="8">
    <source>
        <dbReference type="Pfam" id="PF05140"/>
    </source>
</evidence>
<feature type="transmembrane region" description="Helical" evidence="7">
    <location>
        <begin position="202"/>
        <end position="223"/>
    </location>
</feature>
<feature type="domain" description="ResB-like" evidence="8">
    <location>
        <begin position="54"/>
        <end position="519"/>
    </location>
</feature>
<evidence type="ECO:0000256" key="1">
    <source>
        <dbReference type="ARBA" id="ARBA00004141"/>
    </source>
</evidence>
<evidence type="ECO:0000313" key="9">
    <source>
        <dbReference type="EMBL" id="MBB6627383.1"/>
    </source>
</evidence>
<evidence type="ECO:0000256" key="5">
    <source>
        <dbReference type="ARBA" id="ARBA00023136"/>
    </source>
</evidence>
<keyword evidence="4 7" id="KW-1133">Transmembrane helix</keyword>
<name>A0A7X0RHX7_9ACTN</name>
<dbReference type="Proteomes" id="UP000523955">
    <property type="component" value="Unassembled WGS sequence"/>
</dbReference>
<feature type="region of interest" description="Disordered" evidence="6">
    <location>
        <begin position="1"/>
        <end position="36"/>
    </location>
</feature>
<comment type="subcellular location">
    <subcellularLocation>
        <location evidence="1">Membrane</location>
        <topology evidence="1">Multi-pass membrane protein</topology>
    </subcellularLocation>
</comment>
<comment type="caution">
    <text evidence="9">The sequence shown here is derived from an EMBL/GenBank/DDBJ whole genome shotgun (WGS) entry which is preliminary data.</text>
</comment>
<dbReference type="InterPro" id="IPR023494">
    <property type="entry name" value="Cyt_c_bgen_Ccs1/CcsB/ResB"/>
</dbReference>
<dbReference type="InterPro" id="IPR007816">
    <property type="entry name" value="ResB-like_domain"/>
</dbReference>
<protein>
    <submittedName>
        <fullName evidence="9">Cytochrome c biogenesis protein ResB</fullName>
    </submittedName>
</protein>
<dbReference type="EMBL" id="JACKXE010000001">
    <property type="protein sequence ID" value="MBB6627383.1"/>
    <property type="molecule type" value="Genomic_DNA"/>
</dbReference>
<keyword evidence="3" id="KW-0201">Cytochrome c-type biogenesis</keyword>
<organism evidence="9 10">
    <name type="scientific">Nocardioides luti</name>
    <dbReference type="NCBI Taxonomy" id="2761101"/>
    <lineage>
        <taxon>Bacteria</taxon>
        <taxon>Bacillati</taxon>
        <taxon>Actinomycetota</taxon>
        <taxon>Actinomycetes</taxon>
        <taxon>Propionibacteriales</taxon>
        <taxon>Nocardioidaceae</taxon>
        <taxon>Nocardioides</taxon>
    </lineage>
</organism>
<sequence length="548" mass="59549">MSEEREEPRDEPQSERPQGHADAIERDADRDRRRSGELTAREMARWTWRQVTSMRTALVLLLLLALAAIPGSIIPQSGVDSLKTSRWQAAHPQLTPIYERLGLFAVYDSPWFSAIYLLLMLSLVGCIVPRTFVYARALRAKPPAAPRNLTRLPDHATYDTDLAPVDVLGPAADALRRRRYRVVEHDGAVSAEKGYLREAGNLLFHLSVLVVLVGFALGGLFGYKGGVIVVVGGGFSNNLSQYDDFVPGSLFKASDMEPFSFDIDDFNVDFLTSGPRAGMAREFDSTLRYRTSPTAPEQTYDLKVNHPLTIGDTEVFLIGHGYAPVITVRDGNGDEVYSGPTVFLPTDQSFASFGVVKAPGAEPTQIGLEGEFYPTVAFSKQTGSYFSAFGDTLDPLVSLLVYTGDLGMDSGGSQSVYALDKSRTTMLTKKNGAPYRLDLRPGQTTKLPNGLGSVSFDGVQRWNKIQISQTPGKEIALAGVVLALIGLLGSLFIRPRRVWVRARQDGGSTLVEVAALDRSGGGDVAVVITELMSALPGAPAHHPKEKTS</sequence>
<evidence type="ECO:0000256" key="2">
    <source>
        <dbReference type="ARBA" id="ARBA00022692"/>
    </source>
</evidence>
<keyword evidence="2 7" id="KW-0812">Transmembrane</keyword>